<feature type="disulfide bond" evidence="5">
    <location>
        <begin position="28"/>
        <end position="41"/>
    </location>
</feature>
<feature type="compositionally biased region" description="Basic and acidic residues" evidence="6">
    <location>
        <begin position="447"/>
        <end position="459"/>
    </location>
</feature>
<dbReference type="InterPro" id="IPR033996">
    <property type="entry name" value="TNFRSF1B_N"/>
</dbReference>
<evidence type="ECO:0000256" key="4">
    <source>
        <dbReference type="ARBA" id="ARBA00023180"/>
    </source>
</evidence>
<feature type="repeat" description="TNFR-Cys" evidence="5">
    <location>
        <begin position="51"/>
        <end position="92"/>
    </location>
</feature>
<feature type="domain" description="TNFR-Cys" evidence="8">
    <location>
        <begin position="137"/>
        <end position="174"/>
    </location>
</feature>
<accession>A0A643BZ67</accession>
<evidence type="ECO:0000256" key="6">
    <source>
        <dbReference type="SAM" id="MobiDB-lite"/>
    </source>
</evidence>
<feature type="repeat" description="TNFR-Cys" evidence="5">
    <location>
        <begin position="13"/>
        <end position="49"/>
    </location>
</feature>
<feature type="domain" description="TNFR-Cys" evidence="8">
    <location>
        <begin position="13"/>
        <end position="49"/>
    </location>
</feature>
<feature type="region of interest" description="Disordered" evidence="6">
    <location>
        <begin position="426"/>
        <end position="492"/>
    </location>
</feature>
<keyword evidence="10" id="KW-1185">Reference proteome</keyword>
<evidence type="ECO:0000313" key="10">
    <source>
        <dbReference type="Proteomes" id="UP000437017"/>
    </source>
</evidence>
<dbReference type="GO" id="GO:0150079">
    <property type="term" value="P:negative regulation of neuroinflammatory response"/>
    <property type="evidence" value="ECO:0007669"/>
    <property type="project" value="TreeGrafter"/>
</dbReference>
<dbReference type="OrthoDB" id="9450607at2759"/>
<dbReference type="InterPro" id="IPR051670">
    <property type="entry name" value="TNF_chemokine_rcpt-like"/>
</dbReference>
<dbReference type="Gene3D" id="2.10.50.10">
    <property type="entry name" value="Tumor Necrosis Factor Receptor, subunit A, domain 2"/>
    <property type="match status" value="2"/>
</dbReference>
<dbReference type="Pfam" id="PF00020">
    <property type="entry name" value="TNFR_c6"/>
    <property type="match status" value="3"/>
</dbReference>
<keyword evidence="2" id="KW-0677">Repeat</keyword>
<name>A0A643BZ67_BALPH</name>
<feature type="disulfide bond" evidence="5">
    <location>
        <begin position="74"/>
        <end position="92"/>
    </location>
</feature>
<keyword evidence="7" id="KW-0472">Membrane</keyword>
<dbReference type="EMBL" id="SGJD01003496">
    <property type="protein sequence ID" value="KAB0392855.1"/>
    <property type="molecule type" value="Genomic_DNA"/>
</dbReference>
<feature type="repeat" description="TNFR-Cys" evidence="5">
    <location>
        <begin position="93"/>
        <end position="135"/>
    </location>
</feature>
<dbReference type="GO" id="GO:0097191">
    <property type="term" value="P:extrinsic apoptotic signaling pathway"/>
    <property type="evidence" value="ECO:0007669"/>
    <property type="project" value="TreeGrafter"/>
</dbReference>
<dbReference type="CDD" id="cd10577">
    <property type="entry name" value="TNFRSF1B"/>
    <property type="match status" value="1"/>
</dbReference>
<dbReference type="SUPFAM" id="SSF57586">
    <property type="entry name" value="TNF receptor-like"/>
    <property type="match status" value="2"/>
</dbReference>
<reference evidence="9 10" key="1">
    <citation type="journal article" date="2019" name="PLoS ONE">
        <title>Genomic analyses reveal an absence of contemporary introgressive admixture between fin whales and blue whales, despite known hybrids.</title>
        <authorList>
            <person name="Westbury M.V."/>
            <person name="Petersen B."/>
            <person name="Lorenzen E.D."/>
        </authorList>
    </citation>
    <scope>NUCLEOTIDE SEQUENCE [LARGE SCALE GENOMIC DNA]</scope>
    <source>
        <strain evidence="9">FinWhale-01</strain>
    </source>
</reference>
<feature type="non-terminal residue" evidence="9">
    <location>
        <position position="1"/>
    </location>
</feature>
<dbReference type="PANTHER" id="PTHR47386:SF1">
    <property type="entry name" value="TUMOR NECROSIS FACTOR RECEPTOR SUPERFAMILY MEMBER 1B"/>
    <property type="match status" value="1"/>
</dbReference>
<dbReference type="FunFam" id="2.10.50.10:FF:000036">
    <property type="entry name" value="Tumor necrosis factor receptor superfamily member 1B"/>
    <property type="match status" value="1"/>
</dbReference>
<dbReference type="GO" id="GO:0051044">
    <property type="term" value="P:positive regulation of membrane protein ectodomain proteolysis"/>
    <property type="evidence" value="ECO:0007669"/>
    <property type="project" value="TreeGrafter"/>
</dbReference>
<feature type="disulfide bond" evidence="5">
    <location>
        <begin position="31"/>
        <end position="49"/>
    </location>
</feature>
<feature type="disulfide bond" evidence="5">
    <location>
        <begin position="52"/>
        <end position="67"/>
    </location>
</feature>
<feature type="domain" description="TNFR-Cys" evidence="8">
    <location>
        <begin position="51"/>
        <end position="92"/>
    </location>
</feature>
<dbReference type="GO" id="GO:0008630">
    <property type="term" value="P:intrinsic apoptotic signaling pathway in response to DNA damage"/>
    <property type="evidence" value="ECO:0007669"/>
    <property type="project" value="TreeGrafter"/>
</dbReference>
<dbReference type="GO" id="GO:0006954">
    <property type="term" value="P:inflammatory response"/>
    <property type="evidence" value="ECO:0007669"/>
    <property type="project" value="InterPro"/>
</dbReference>
<keyword evidence="7" id="KW-1133">Transmembrane helix</keyword>
<dbReference type="GO" id="GO:0043120">
    <property type="term" value="F:tumor necrosis factor binding"/>
    <property type="evidence" value="ECO:0007669"/>
    <property type="project" value="TreeGrafter"/>
</dbReference>
<protein>
    <recommendedName>
        <fullName evidence="8">TNFR-Cys domain-containing protein</fullName>
    </recommendedName>
</protein>
<dbReference type="PANTHER" id="PTHR47386">
    <property type="entry name" value="TUMOR NECROSIS FACTOR RECEPTOR SUPERFAMILY MEMBER 1B"/>
    <property type="match status" value="1"/>
</dbReference>
<dbReference type="InterPro" id="IPR001368">
    <property type="entry name" value="TNFR/NGFR_Cys_rich_reg"/>
</dbReference>
<dbReference type="PROSITE" id="PS50050">
    <property type="entry name" value="TNFR_NGFR_2"/>
    <property type="match status" value="4"/>
</dbReference>
<sequence length="492" mass="51096">AAFIPYVPEPGSSCRLQEYYDTKVQMCCNKCPPGYHVHSLCNKTSDTVCDSCESSTYTQLWNLVPACFSCNSRCSSDQLETQACTTKQNRICTCKPGWYCTLGRQEGCRLCVPLRKCGPGFGVARPGTATSNVVCAPCAPGTFSDTTSSTDTCRPHRICSSVAVRGTSEMDAVCTSVLPTLKGTPGPALTRSQHVEPTPGPSMAPSTSVRLTMVPGPPSYPVEGRNTANISFPIGLIVGVTALGLLILVLVNCVIMTQKKKKPFCLHGDAKVVSALLPSPSSSPCLLPAGLGCPTGSSEFSRLVCPASGSVQSPGRLRKGQPGSVAGASKGDLSVKGHIREQRGLEQQHLLTTAPSSSSSSLESAASATDRRAPSRPQLQAPGVEKAGGSGEAPASCGSSEASSGGHGTQVNVTCIVNVCSSSDHSSQCPSQASSTRDTDTSPSGSPKDEQVPFSKEECPFQSQPGAPETLLQSPEEKPLPLGVPDAGMKPS</sequence>
<keyword evidence="7" id="KW-0812">Transmembrane</keyword>
<dbReference type="GO" id="GO:0042129">
    <property type="term" value="P:regulation of T cell proliferation"/>
    <property type="evidence" value="ECO:0007669"/>
    <property type="project" value="TreeGrafter"/>
</dbReference>
<feature type="region of interest" description="Disordered" evidence="6">
    <location>
        <begin position="350"/>
        <end position="408"/>
    </location>
</feature>
<dbReference type="GO" id="GO:0005031">
    <property type="term" value="F:tumor necrosis factor receptor activity"/>
    <property type="evidence" value="ECO:0007669"/>
    <property type="project" value="InterPro"/>
</dbReference>
<dbReference type="SMART" id="SM00208">
    <property type="entry name" value="TNFR"/>
    <property type="match status" value="4"/>
</dbReference>
<dbReference type="AlphaFoldDB" id="A0A643BZ67"/>
<feature type="transmembrane region" description="Helical" evidence="7">
    <location>
        <begin position="230"/>
        <end position="255"/>
    </location>
</feature>
<proteinExistence type="predicted"/>
<feature type="region of interest" description="Disordered" evidence="6">
    <location>
        <begin position="309"/>
        <end position="333"/>
    </location>
</feature>
<feature type="compositionally biased region" description="Low complexity" evidence="6">
    <location>
        <begin position="426"/>
        <end position="435"/>
    </location>
</feature>
<gene>
    <name evidence="9" type="ORF">E2I00_000010</name>
</gene>
<feature type="domain" description="TNFR-Cys" evidence="8">
    <location>
        <begin position="93"/>
        <end position="135"/>
    </location>
</feature>
<organism evidence="9 10">
    <name type="scientific">Balaenoptera physalus</name>
    <name type="common">Fin whale</name>
    <name type="synonym">Balaena physalus</name>
    <dbReference type="NCBI Taxonomy" id="9770"/>
    <lineage>
        <taxon>Eukaryota</taxon>
        <taxon>Metazoa</taxon>
        <taxon>Chordata</taxon>
        <taxon>Craniata</taxon>
        <taxon>Vertebrata</taxon>
        <taxon>Euteleostomi</taxon>
        <taxon>Mammalia</taxon>
        <taxon>Eutheria</taxon>
        <taxon>Laurasiatheria</taxon>
        <taxon>Artiodactyla</taxon>
        <taxon>Whippomorpha</taxon>
        <taxon>Cetacea</taxon>
        <taxon>Mysticeti</taxon>
        <taxon>Balaenopteridae</taxon>
        <taxon>Balaenoptera</taxon>
    </lineage>
</organism>
<evidence type="ECO:0000256" key="5">
    <source>
        <dbReference type="PROSITE-ProRule" id="PRU00206"/>
    </source>
</evidence>
<keyword evidence="3 5" id="KW-1015">Disulfide bond</keyword>
<dbReference type="GO" id="GO:0031643">
    <property type="term" value="P:positive regulation of myelination"/>
    <property type="evidence" value="ECO:0007669"/>
    <property type="project" value="TreeGrafter"/>
</dbReference>
<feature type="disulfide bond" evidence="5">
    <location>
        <begin position="138"/>
        <end position="153"/>
    </location>
</feature>
<feature type="compositionally biased region" description="Low complexity" evidence="6">
    <location>
        <begin position="350"/>
        <end position="368"/>
    </location>
</feature>
<feature type="disulfide bond" evidence="5">
    <location>
        <begin position="117"/>
        <end position="135"/>
    </location>
</feature>
<keyword evidence="4" id="KW-0325">Glycoprotein</keyword>
<feature type="compositionally biased region" description="Low complexity" evidence="6">
    <location>
        <begin position="392"/>
        <end position="404"/>
    </location>
</feature>
<keyword evidence="1" id="KW-0732">Signal</keyword>
<evidence type="ECO:0000256" key="2">
    <source>
        <dbReference type="ARBA" id="ARBA00022737"/>
    </source>
</evidence>
<dbReference type="GO" id="GO:0002724">
    <property type="term" value="P:regulation of T cell cytokine production"/>
    <property type="evidence" value="ECO:0007669"/>
    <property type="project" value="TreeGrafter"/>
</dbReference>
<dbReference type="Proteomes" id="UP000437017">
    <property type="component" value="Unassembled WGS sequence"/>
</dbReference>
<comment type="caution">
    <text evidence="5">Lacks conserved residue(s) required for the propagation of feature annotation.</text>
</comment>
<evidence type="ECO:0000259" key="8">
    <source>
        <dbReference type="PROSITE" id="PS50050"/>
    </source>
</evidence>
<dbReference type="GO" id="GO:0048714">
    <property type="term" value="P:positive regulation of oligodendrocyte differentiation"/>
    <property type="evidence" value="ECO:0007669"/>
    <property type="project" value="TreeGrafter"/>
</dbReference>
<evidence type="ECO:0000313" key="9">
    <source>
        <dbReference type="EMBL" id="KAB0392855.1"/>
    </source>
</evidence>
<evidence type="ECO:0000256" key="7">
    <source>
        <dbReference type="SAM" id="Phobius"/>
    </source>
</evidence>
<evidence type="ECO:0000256" key="3">
    <source>
        <dbReference type="ARBA" id="ARBA00023157"/>
    </source>
</evidence>
<feature type="repeat" description="TNFR-Cys" evidence="5">
    <location>
        <begin position="137"/>
        <end position="174"/>
    </location>
</feature>
<comment type="caution">
    <text evidence="9">The sequence shown here is derived from an EMBL/GenBank/DDBJ whole genome shotgun (WGS) entry which is preliminary data.</text>
</comment>
<dbReference type="PROSITE" id="PS00652">
    <property type="entry name" value="TNFR_NGFR_1"/>
    <property type="match status" value="2"/>
</dbReference>
<evidence type="ECO:0000256" key="1">
    <source>
        <dbReference type="ARBA" id="ARBA00022729"/>
    </source>
</evidence>
<feature type="region of interest" description="Disordered" evidence="6">
    <location>
        <begin position="185"/>
        <end position="207"/>
    </location>
</feature>